<evidence type="ECO:0000313" key="3">
    <source>
        <dbReference type="Proteomes" id="UP000070352"/>
    </source>
</evidence>
<keyword evidence="1" id="KW-0472">Membrane</keyword>
<organism evidence="2 3">
    <name type="scientific">Tepidibacillus decaturensis</name>
    <dbReference type="NCBI Taxonomy" id="1413211"/>
    <lineage>
        <taxon>Bacteria</taxon>
        <taxon>Bacillati</taxon>
        <taxon>Bacillota</taxon>
        <taxon>Bacilli</taxon>
        <taxon>Bacillales</taxon>
        <taxon>Bacillaceae</taxon>
        <taxon>Tepidibacillus</taxon>
    </lineage>
</organism>
<evidence type="ECO:0000313" key="2">
    <source>
        <dbReference type="EMBL" id="KXG44946.1"/>
    </source>
</evidence>
<dbReference type="STRING" id="1413211.U473_00415"/>
<reference evidence="2 3" key="1">
    <citation type="submission" date="2016-02" db="EMBL/GenBank/DDBJ databases">
        <title>Draft Genome for Tepidibacillus decaturensis nov. sp. Strain Z9, an Anaerobic, Moderately Thermophilic and Heterotrophic Bacterium from Deep Subsurface of the Illinois Basin, USA.</title>
        <authorList>
            <person name="Dong Y."/>
            <person name="Chang J.Y."/>
            <person name="Sanford R."/>
            <person name="Fouke B.W."/>
        </authorList>
    </citation>
    <scope>NUCLEOTIDE SEQUENCE [LARGE SCALE GENOMIC DNA]</scope>
    <source>
        <strain evidence="2 3">Z9</strain>
    </source>
</reference>
<feature type="transmembrane region" description="Helical" evidence="1">
    <location>
        <begin position="44"/>
        <end position="64"/>
    </location>
</feature>
<sequence length="160" mass="18965">MVSLGDKQLVNYDKDQYGELYRNHILEQYKIYVEMADRVSQRRMTANSFFITINTSLLTVFGLFKSEMPFWWLLMPGIGLIVSFAWFSILHSYKQLNSAKFKVMHEIEKLLPLALYDYEWVKLDNGKRKRTYWPLSHIEKIIPVLFAIIYVITVAAKILF</sequence>
<accession>A0A135L7J3</accession>
<evidence type="ECO:0000256" key="1">
    <source>
        <dbReference type="SAM" id="Phobius"/>
    </source>
</evidence>
<evidence type="ECO:0008006" key="4">
    <source>
        <dbReference type="Google" id="ProtNLM"/>
    </source>
</evidence>
<name>A0A135L7J3_9BACI</name>
<dbReference type="InterPro" id="IPR056918">
    <property type="entry name" value="8xMP"/>
</dbReference>
<dbReference type="Proteomes" id="UP000070352">
    <property type="component" value="Unassembled WGS sequence"/>
</dbReference>
<keyword evidence="1" id="KW-1133">Transmembrane helix</keyword>
<proteinExistence type="predicted"/>
<keyword evidence="3" id="KW-1185">Reference proteome</keyword>
<feature type="transmembrane region" description="Helical" evidence="1">
    <location>
        <begin position="138"/>
        <end position="159"/>
    </location>
</feature>
<gene>
    <name evidence="2" type="ORF">U473_00415</name>
</gene>
<dbReference type="EMBL" id="LSKU01000001">
    <property type="protein sequence ID" value="KXG44946.1"/>
    <property type="molecule type" value="Genomic_DNA"/>
</dbReference>
<comment type="caution">
    <text evidence="2">The sequence shown here is derived from an EMBL/GenBank/DDBJ whole genome shotgun (WGS) entry which is preliminary data.</text>
</comment>
<dbReference type="AlphaFoldDB" id="A0A135L7J3"/>
<protein>
    <recommendedName>
        <fullName evidence="4">Small integral membrane protein</fullName>
    </recommendedName>
</protein>
<feature type="transmembrane region" description="Helical" evidence="1">
    <location>
        <begin position="70"/>
        <end position="90"/>
    </location>
</feature>
<dbReference type="Pfam" id="PF24838">
    <property type="entry name" value="8xMP"/>
    <property type="match status" value="1"/>
</dbReference>
<keyword evidence="1" id="KW-0812">Transmembrane</keyword>